<dbReference type="RefSeq" id="WP_192029806.1">
    <property type="nucleotide sequence ID" value="NZ_JACYTR010000022.1"/>
</dbReference>
<accession>A0AAW3ZLI3</accession>
<evidence type="ECO:0000313" key="2">
    <source>
        <dbReference type="Proteomes" id="UP000613768"/>
    </source>
</evidence>
<reference evidence="1 2" key="1">
    <citation type="submission" date="2020-09" db="EMBL/GenBank/DDBJ databases">
        <title>Pseudoxanthomonas sp. CAU 1598 isolated from sand of Yaerae Beach.</title>
        <authorList>
            <person name="Kim W."/>
        </authorList>
    </citation>
    <scope>NUCLEOTIDE SEQUENCE [LARGE SCALE GENOMIC DNA]</scope>
    <source>
        <strain evidence="1 2">CAU 1598</strain>
    </source>
</reference>
<name>A0AAW3ZLI3_9GAMM</name>
<gene>
    <name evidence="1" type="ORF">IFO71_11610</name>
</gene>
<evidence type="ECO:0008006" key="3">
    <source>
        <dbReference type="Google" id="ProtNLM"/>
    </source>
</evidence>
<dbReference type="Proteomes" id="UP000613768">
    <property type="component" value="Unassembled WGS sequence"/>
</dbReference>
<keyword evidence="2" id="KW-1185">Reference proteome</keyword>
<sequence>MNHLTIRFLVSVASLALGGCATLTSGIEDGARPGGETAVVVGRFQVSRNDVELPASTAIASVAPTVFMHVSRFVDAAEVSKNPLAPGDFAVSASVGADGYFAVSLPPDRYYIVEFAFTNVLPGTVGYRSYMPILGGRVREPVILTFEAQSGRATYIGSIHHGFTETDGDAGKEFDLEMTLADETSAAMRWLAENHPMWRATATAKLVEPVRPN</sequence>
<dbReference type="AlphaFoldDB" id="A0AAW3ZLI3"/>
<dbReference type="EMBL" id="JACYTR010000022">
    <property type="protein sequence ID" value="MBD8526384.1"/>
    <property type="molecule type" value="Genomic_DNA"/>
</dbReference>
<comment type="caution">
    <text evidence="1">The sequence shown here is derived from an EMBL/GenBank/DDBJ whole genome shotgun (WGS) entry which is preliminary data.</text>
</comment>
<protein>
    <recommendedName>
        <fullName evidence="3">Lipoprotein</fullName>
    </recommendedName>
</protein>
<dbReference type="PROSITE" id="PS51257">
    <property type="entry name" value="PROKAR_LIPOPROTEIN"/>
    <property type="match status" value="1"/>
</dbReference>
<proteinExistence type="predicted"/>
<evidence type="ECO:0000313" key="1">
    <source>
        <dbReference type="EMBL" id="MBD8526384.1"/>
    </source>
</evidence>
<organism evidence="1 2">
    <name type="scientific">Pseudomarimonas arenosa</name>
    <dbReference type="NCBI Taxonomy" id="2774145"/>
    <lineage>
        <taxon>Bacteria</taxon>
        <taxon>Pseudomonadati</taxon>
        <taxon>Pseudomonadota</taxon>
        <taxon>Gammaproteobacteria</taxon>
        <taxon>Lysobacterales</taxon>
        <taxon>Lysobacteraceae</taxon>
        <taxon>Pseudomarimonas</taxon>
    </lineage>
</organism>